<dbReference type="EMBL" id="LGCL01000004">
    <property type="protein sequence ID" value="KPL80556.1"/>
    <property type="molecule type" value="Genomic_DNA"/>
</dbReference>
<dbReference type="Pfam" id="PF22784">
    <property type="entry name" value="PTP-SAK"/>
    <property type="match status" value="1"/>
</dbReference>
<dbReference type="PROSITE" id="PS50056">
    <property type="entry name" value="TYR_PHOSPHATASE_2"/>
    <property type="match status" value="1"/>
</dbReference>
<dbReference type="FunFam" id="3.90.190.10:FF:000157">
    <property type="entry name" value="Protein-tyrosine phosphatase"/>
    <property type="match status" value="1"/>
</dbReference>
<dbReference type="PANTHER" id="PTHR23339">
    <property type="entry name" value="TYROSINE SPECIFIC PROTEIN PHOSPHATASE AND DUAL SPECIFICITY PROTEIN PHOSPHATASE"/>
    <property type="match status" value="1"/>
</dbReference>
<reference evidence="3 4" key="1">
    <citation type="submission" date="2015-07" db="EMBL/GenBank/DDBJ databases">
        <title>Genome sequence of Ornatilinea apprima DSM 23815.</title>
        <authorList>
            <person name="Hemp J."/>
            <person name="Ward L.M."/>
            <person name="Pace L.A."/>
            <person name="Fischer W.W."/>
        </authorList>
    </citation>
    <scope>NUCLEOTIDE SEQUENCE [LARGE SCALE GENOMIC DNA]</scope>
    <source>
        <strain evidence="3 4">P3M-1</strain>
    </source>
</reference>
<dbReference type="RefSeq" id="WP_160317449.1">
    <property type="nucleotide sequence ID" value="NZ_LGCL01000004.1"/>
</dbReference>
<organism evidence="3 4">
    <name type="scientific">Ornatilinea apprima</name>
    <dbReference type="NCBI Taxonomy" id="1134406"/>
    <lineage>
        <taxon>Bacteria</taxon>
        <taxon>Bacillati</taxon>
        <taxon>Chloroflexota</taxon>
        <taxon>Anaerolineae</taxon>
        <taxon>Anaerolineales</taxon>
        <taxon>Anaerolineaceae</taxon>
        <taxon>Ornatilinea</taxon>
    </lineage>
</organism>
<dbReference type="Gene3D" id="3.90.190.10">
    <property type="entry name" value="Protein tyrosine phosphatase superfamily"/>
    <property type="match status" value="1"/>
</dbReference>
<keyword evidence="1" id="KW-0378">Hydrolase</keyword>
<dbReference type="OrthoDB" id="196319at2"/>
<gene>
    <name evidence="3" type="ORF">ADN00_01555</name>
</gene>
<dbReference type="AlphaFoldDB" id="A0A0P6XK58"/>
<evidence type="ECO:0000259" key="2">
    <source>
        <dbReference type="PROSITE" id="PS50056"/>
    </source>
</evidence>
<dbReference type="InterPro" id="IPR050561">
    <property type="entry name" value="PTP"/>
</dbReference>
<dbReference type="Proteomes" id="UP000050417">
    <property type="component" value="Unassembled WGS sequence"/>
</dbReference>
<evidence type="ECO:0000313" key="4">
    <source>
        <dbReference type="Proteomes" id="UP000050417"/>
    </source>
</evidence>
<feature type="domain" description="Tyrosine specific protein phosphatases" evidence="2">
    <location>
        <begin position="97"/>
        <end position="150"/>
    </location>
</feature>
<protein>
    <recommendedName>
        <fullName evidence="2">Tyrosine specific protein phosphatases domain-containing protein</fullName>
    </recommendedName>
</protein>
<dbReference type="InterPro" id="IPR029021">
    <property type="entry name" value="Prot-tyrosine_phosphatase-like"/>
</dbReference>
<keyword evidence="4" id="KW-1185">Reference proteome</keyword>
<evidence type="ECO:0000313" key="3">
    <source>
        <dbReference type="EMBL" id="KPL80556.1"/>
    </source>
</evidence>
<dbReference type="InterPro" id="IPR000387">
    <property type="entry name" value="Tyr_Pase_dom"/>
</dbReference>
<accession>A0A0P6XK58</accession>
<dbReference type="SUPFAM" id="SSF52799">
    <property type="entry name" value="(Phosphotyrosine protein) phosphatases II"/>
    <property type="match status" value="1"/>
</dbReference>
<dbReference type="STRING" id="1134406.ADN00_01555"/>
<dbReference type="InterPro" id="IPR016130">
    <property type="entry name" value="Tyr_Pase_AS"/>
</dbReference>
<sequence length="174" mass="19267">MSDFPPPVPLPASYWVEPGRFLAGEYPASRYFDEQTRTTLGSLLDAGITCFINLTEDGELPPYEKILQEQAGWRGVEVNTHHFPIQNYGLPTRAQMKEILNALDEALASGQSVYLHCWGGIGRTGTVVGCWLVRHGLSGQAALKRIQSLRLAVPGGYASPETDAQVEFVEFWKE</sequence>
<dbReference type="PROSITE" id="PS00383">
    <property type="entry name" value="TYR_PHOSPHATASE_1"/>
    <property type="match status" value="1"/>
</dbReference>
<name>A0A0P6XK58_9CHLR</name>
<dbReference type="GO" id="GO:0016791">
    <property type="term" value="F:phosphatase activity"/>
    <property type="evidence" value="ECO:0007669"/>
    <property type="project" value="UniProtKB-ARBA"/>
</dbReference>
<evidence type="ECO:0000256" key="1">
    <source>
        <dbReference type="ARBA" id="ARBA00022801"/>
    </source>
</evidence>
<dbReference type="InterPro" id="IPR057023">
    <property type="entry name" value="PTP-SAK"/>
</dbReference>
<proteinExistence type="predicted"/>
<comment type="caution">
    <text evidence="3">The sequence shown here is derived from an EMBL/GenBank/DDBJ whole genome shotgun (WGS) entry which is preliminary data.</text>
</comment>